<keyword evidence="1" id="KW-1133">Transmembrane helix</keyword>
<name>A0ABW4E9B2_9RHOB</name>
<evidence type="ECO:0000313" key="3">
    <source>
        <dbReference type="Proteomes" id="UP001597186"/>
    </source>
</evidence>
<dbReference type="EMBL" id="JBHUDD010000002">
    <property type="protein sequence ID" value="MFD1507922.1"/>
    <property type="molecule type" value="Genomic_DNA"/>
</dbReference>
<feature type="transmembrane region" description="Helical" evidence="1">
    <location>
        <begin position="65"/>
        <end position="84"/>
    </location>
</feature>
<gene>
    <name evidence="2" type="ORF">ACFTOW_00645</name>
</gene>
<comment type="caution">
    <text evidence="2">The sequence shown here is derived from an EMBL/GenBank/DDBJ whole genome shotgun (WGS) entry which is preliminary data.</text>
</comment>
<proteinExistence type="predicted"/>
<sequence length="109" mass="11478">MDLFDSPSRVLLILLAAAGYAFAAIAMKLIAQSGTTQPVLFLLAAFFIVIVLTEVQLLRHMELSNVYIAILAAETLMILAYAVWAGEDLSTRELAGGGLVLVGIALAGA</sequence>
<dbReference type="InterPro" id="IPR037185">
    <property type="entry name" value="EmrE-like"/>
</dbReference>
<dbReference type="RefSeq" id="WP_379912030.1">
    <property type="nucleotide sequence ID" value="NZ_JBHUDD010000002.1"/>
</dbReference>
<dbReference type="Gene3D" id="1.10.3730.20">
    <property type="match status" value="1"/>
</dbReference>
<organism evidence="2 3">
    <name type="scientific">Lacimonas salitolerans</name>
    <dbReference type="NCBI Taxonomy" id="1323750"/>
    <lineage>
        <taxon>Bacteria</taxon>
        <taxon>Pseudomonadati</taxon>
        <taxon>Pseudomonadota</taxon>
        <taxon>Alphaproteobacteria</taxon>
        <taxon>Rhodobacterales</taxon>
        <taxon>Paracoccaceae</taxon>
        <taxon>Lacimonas</taxon>
    </lineage>
</organism>
<protein>
    <submittedName>
        <fullName evidence="2">5-aminolevulinate synthase</fullName>
    </submittedName>
</protein>
<dbReference type="Proteomes" id="UP001597186">
    <property type="component" value="Unassembled WGS sequence"/>
</dbReference>
<accession>A0ABW4E9B2</accession>
<keyword evidence="1" id="KW-0812">Transmembrane</keyword>
<keyword evidence="1" id="KW-0472">Membrane</keyword>
<evidence type="ECO:0000313" key="2">
    <source>
        <dbReference type="EMBL" id="MFD1507922.1"/>
    </source>
</evidence>
<keyword evidence="3" id="KW-1185">Reference proteome</keyword>
<feature type="transmembrane region" description="Helical" evidence="1">
    <location>
        <begin position="39"/>
        <end position="58"/>
    </location>
</feature>
<reference evidence="3" key="1">
    <citation type="journal article" date="2019" name="Int. J. Syst. Evol. Microbiol.">
        <title>The Global Catalogue of Microorganisms (GCM) 10K type strain sequencing project: providing services to taxonomists for standard genome sequencing and annotation.</title>
        <authorList>
            <consortium name="The Broad Institute Genomics Platform"/>
            <consortium name="The Broad Institute Genome Sequencing Center for Infectious Disease"/>
            <person name="Wu L."/>
            <person name="Ma J."/>
        </authorList>
    </citation>
    <scope>NUCLEOTIDE SEQUENCE [LARGE SCALE GENOMIC DNA]</scope>
    <source>
        <strain evidence="3">CGMCC 1.12477</strain>
    </source>
</reference>
<evidence type="ECO:0000256" key="1">
    <source>
        <dbReference type="SAM" id="Phobius"/>
    </source>
</evidence>
<dbReference type="SUPFAM" id="SSF103481">
    <property type="entry name" value="Multidrug resistance efflux transporter EmrE"/>
    <property type="match status" value="1"/>
</dbReference>